<proteinExistence type="predicted"/>
<dbReference type="AlphaFoldDB" id="A0AB37XSD0"/>
<evidence type="ECO:0000313" key="2">
    <source>
        <dbReference type="Proteomes" id="UP000294017"/>
    </source>
</evidence>
<dbReference type="InterPro" id="IPR037171">
    <property type="entry name" value="NagB/RpiA_transferase-like"/>
</dbReference>
<dbReference type="Pfam" id="PF01144">
    <property type="entry name" value="CoA_trans"/>
    <property type="match status" value="1"/>
</dbReference>
<organism evidence="1 2">
    <name type="scientific">Staphylococcus aureus</name>
    <dbReference type="NCBI Taxonomy" id="1280"/>
    <lineage>
        <taxon>Bacteria</taxon>
        <taxon>Bacillati</taxon>
        <taxon>Bacillota</taxon>
        <taxon>Bacilli</taxon>
        <taxon>Bacillales</taxon>
        <taxon>Staphylococcaceae</taxon>
        <taxon>Staphylococcus</taxon>
    </lineage>
</organism>
<name>A0AB37XSD0_STAAU</name>
<accession>A0AB37XSD0</accession>
<dbReference type="Gene3D" id="3.40.1080.10">
    <property type="entry name" value="Glutaconate Coenzyme A-transferase"/>
    <property type="match status" value="1"/>
</dbReference>
<comment type="caution">
    <text evidence="1">The sequence shown here is derived from an EMBL/GenBank/DDBJ whole genome shotgun (WGS) entry which is preliminary data.</text>
</comment>
<evidence type="ECO:0000313" key="1">
    <source>
        <dbReference type="EMBL" id="RZI06770.1"/>
    </source>
</evidence>
<dbReference type="Proteomes" id="UP000294017">
    <property type="component" value="Unassembled WGS sequence"/>
</dbReference>
<protein>
    <submittedName>
        <fullName evidence="1">Acyl CoA:acetate/3-ketoacid CoA transferase</fullName>
    </submittedName>
</protein>
<feature type="non-terminal residue" evidence="1">
    <location>
        <position position="250"/>
    </location>
</feature>
<sequence>MEVTCLKQITWHDLQHIIKDGDVIGLPALAVANLPAEVLRAVLAQHDTYHTPNDLTFILANDIHSLGAAPDLDDFIERRMIKRVIMSILTASSKTAQAMKNNDIEAYFLPQGIIATHYRQSNQLLPGVITKIGLNTAVDPRYGGGKVNTRTTDDLVSLVTINDETYLHYTFPSVDVALLRGTYADQQGNIYLTQEAYLSECYHVALNAKANHGKVIVQVKALVDDYQLKPNEVVIPGNLVDYVYVTEAVS</sequence>
<dbReference type="InterPro" id="IPR004165">
    <property type="entry name" value="CoA_trans_fam_I"/>
</dbReference>
<dbReference type="PANTHER" id="PTHR43293:SF1">
    <property type="entry name" value="ACETATE COA-TRANSFERASE YDIF"/>
    <property type="match status" value="1"/>
</dbReference>
<gene>
    <name evidence="1" type="ORF">EIH03_09125</name>
</gene>
<dbReference type="GO" id="GO:0008410">
    <property type="term" value="F:CoA-transferase activity"/>
    <property type="evidence" value="ECO:0007669"/>
    <property type="project" value="InterPro"/>
</dbReference>
<dbReference type="SUPFAM" id="SSF100950">
    <property type="entry name" value="NagB/RpiA/CoA transferase-like"/>
    <property type="match status" value="1"/>
</dbReference>
<keyword evidence="1" id="KW-0808">Transferase</keyword>
<dbReference type="SMART" id="SM00882">
    <property type="entry name" value="CoA_trans"/>
    <property type="match status" value="1"/>
</dbReference>
<dbReference type="PANTHER" id="PTHR43293">
    <property type="entry name" value="ACETATE COA-TRANSFERASE YDIF"/>
    <property type="match status" value="1"/>
</dbReference>
<reference evidence="1 2" key="1">
    <citation type="submission" date="2018-11" db="EMBL/GenBank/DDBJ databases">
        <title>Genomic profiling of Staphylococcus species from a Poultry farm system in KwaZulu-Natal, South Africa.</title>
        <authorList>
            <person name="Amoako D.G."/>
            <person name="Somboro A.M."/>
            <person name="Abia A.L.K."/>
            <person name="Bester L.A."/>
            <person name="Essack S.Y."/>
        </authorList>
    </citation>
    <scope>NUCLEOTIDE SEQUENCE [LARGE SCALE GENOMIC DNA]</scope>
    <source>
        <strain evidence="1 2">SA12</strain>
    </source>
</reference>
<dbReference type="EMBL" id="RQTF01000159">
    <property type="protein sequence ID" value="RZI06770.1"/>
    <property type="molecule type" value="Genomic_DNA"/>
</dbReference>